<evidence type="ECO:0000313" key="2">
    <source>
        <dbReference type="Proteomes" id="UP000578688"/>
    </source>
</evidence>
<evidence type="ECO:0000313" key="1">
    <source>
        <dbReference type="EMBL" id="NYH71407.1"/>
    </source>
</evidence>
<proteinExistence type="predicted"/>
<dbReference type="AlphaFoldDB" id="A0A7Z0BLH1"/>
<name>A0A7Z0BLH1_9GAMM</name>
<reference evidence="1 2" key="1">
    <citation type="submission" date="2020-07" db="EMBL/GenBank/DDBJ databases">
        <title>Genomic analyses of the natural microbiome of Caenorhabditis elegans.</title>
        <authorList>
            <person name="Samuel B."/>
        </authorList>
    </citation>
    <scope>NUCLEOTIDE SEQUENCE [LARGE SCALE GENOMIC DNA]</scope>
    <source>
        <strain evidence="1 2">BIGb0408</strain>
    </source>
</reference>
<dbReference type="EMBL" id="JACBYV010000001">
    <property type="protein sequence ID" value="NYH71407.1"/>
    <property type="molecule type" value="Genomic_DNA"/>
</dbReference>
<comment type="caution">
    <text evidence="1">The sequence shown here is derived from an EMBL/GenBank/DDBJ whole genome shotgun (WGS) entry which is preliminary data.</text>
</comment>
<gene>
    <name evidence="1" type="ORF">FHR27_000017</name>
</gene>
<organism evidence="1 2">
    <name type="scientific">Phytopseudomonas flavescens</name>
    <dbReference type="NCBI Taxonomy" id="29435"/>
    <lineage>
        <taxon>Bacteria</taxon>
        <taxon>Pseudomonadati</taxon>
        <taxon>Pseudomonadota</taxon>
        <taxon>Gammaproteobacteria</taxon>
        <taxon>Pseudomonadales</taxon>
        <taxon>Pseudomonadaceae</taxon>
        <taxon>Phytopseudomonas</taxon>
    </lineage>
</organism>
<protein>
    <submittedName>
        <fullName evidence="1">Uncharacterized protein</fullName>
    </submittedName>
</protein>
<dbReference type="Proteomes" id="UP000578688">
    <property type="component" value="Unassembled WGS sequence"/>
</dbReference>
<sequence>MNPRRQAAILQQSRTHRLTSNTDAYAFFNLLTGPKLFEQVESLLPDHRERLFPPTEALSIE</sequence>
<accession>A0A7Z0BLH1</accession>
<keyword evidence="2" id="KW-1185">Reference proteome</keyword>